<comment type="caution">
    <text evidence="1">The sequence shown here is derived from an EMBL/GenBank/DDBJ whole genome shotgun (WGS) entry which is preliminary data.</text>
</comment>
<dbReference type="EMBL" id="CAJJDM010000190">
    <property type="protein sequence ID" value="CAD8116793.1"/>
    <property type="molecule type" value="Genomic_DNA"/>
</dbReference>
<keyword evidence="2" id="KW-1185">Reference proteome</keyword>
<evidence type="ECO:0000313" key="2">
    <source>
        <dbReference type="Proteomes" id="UP000688137"/>
    </source>
</evidence>
<proteinExistence type="predicted"/>
<sequence>MIPKIEQKINYSDLVKILFFVLLKWVRLENFHIFEDQQRMGDQLQQVKYLYGLKKMKRMMHIYFLQYNCAFQLSQKQFGNQFLKKLRKILINLVYYKLTELSAFSIVEANIGKIQIQSLMIYITGQIQWAYQVDCTYDYFHIEPDQSRSLIVELANTKILNTILIQNDQN</sequence>
<organism evidence="1 2">
    <name type="scientific">Paramecium primaurelia</name>
    <dbReference type="NCBI Taxonomy" id="5886"/>
    <lineage>
        <taxon>Eukaryota</taxon>
        <taxon>Sar</taxon>
        <taxon>Alveolata</taxon>
        <taxon>Ciliophora</taxon>
        <taxon>Intramacronucleata</taxon>
        <taxon>Oligohymenophorea</taxon>
        <taxon>Peniculida</taxon>
        <taxon>Parameciidae</taxon>
        <taxon>Paramecium</taxon>
    </lineage>
</organism>
<protein>
    <submittedName>
        <fullName evidence="1">Uncharacterized protein</fullName>
    </submittedName>
</protein>
<name>A0A8S1QM54_PARPR</name>
<dbReference type="Proteomes" id="UP000688137">
    <property type="component" value="Unassembled WGS sequence"/>
</dbReference>
<reference evidence="1" key="1">
    <citation type="submission" date="2021-01" db="EMBL/GenBank/DDBJ databases">
        <authorList>
            <consortium name="Genoscope - CEA"/>
            <person name="William W."/>
        </authorList>
    </citation>
    <scope>NUCLEOTIDE SEQUENCE</scope>
</reference>
<evidence type="ECO:0000313" key="1">
    <source>
        <dbReference type="EMBL" id="CAD8116793.1"/>
    </source>
</evidence>
<accession>A0A8S1QM54</accession>
<dbReference type="AlphaFoldDB" id="A0A8S1QM54"/>
<gene>
    <name evidence="1" type="ORF">PPRIM_AZ9-3.1.T1810012</name>
</gene>